<name>A0A0B6AXX1_PRIM2</name>
<dbReference type="KEGG" id="bmeg:BG04_5648"/>
<dbReference type="AlphaFoldDB" id="A0A0B6AXX1"/>
<accession>A0A0B6AXX1</accession>
<sequence length="62" mass="7407">MKMSKCKSLFFLDKRSEIMLRLVLFNLWISSHRELPKKIVEKKEVTPAYTSISQQIYSKKND</sequence>
<gene>
    <name evidence="1" type="ORF">BG04_5648</name>
</gene>
<organism evidence="1 2">
    <name type="scientific">Priestia megaterium (strain ATCC 14581 / DSM 32 / CCUG 1817 / JCM 2506 / NBRC 15308 / NCIMB 9376 / NCTC 10342 / NRRL B-14308 / VKM B-512 / Ford 19)</name>
    <name type="common">Bacillus megaterium</name>
    <dbReference type="NCBI Taxonomy" id="1348623"/>
    <lineage>
        <taxon>Bacteria</taxon>
        <taxon>Bacillati</taxon>
        <taxon>Bacillota</taxon>
        <taxon>Bacilli</taxon>
        <taxon>Bacillales</taxon>
        <taxon>Bacillaceae</taxon>
        <taxon>Priestia</taxon>
    </lineage>
</organism>
<protein>
    <submittedName>
        <fullName evidence="1">Uncharacterized protein</fullName>
    </submittedName>
</protein>
<proteinExistence type="predicted"/>
<evidence type="ECO:0000313" key="2">
    <source>
        <dbReference type="Proteomes" id="UP000031829"/>
    </source>
</evidence>
<evidence type="ECO:0000313" key="1">
    <source>
        <dbReference type="EMBL" id="AJI25548.1"/>
    </source>
</evidence>
<keyword evidence="1" id="KW-0614">Plasmid</keyword>
<dbReference type="Proteomes" id="UP000031829">
    <property type="component" value="Plasmid pBMV_2"/>
</dbReference>
<geneLocation type="plasmid" evidence="1 2">
    <name>pBMV_2</name>
</geneLocation>
<reference evidence="1 2" key="1">
    <citation type="journal article" date="2015" name="Genome Announc.">
        <title>Complete genome sequences for 35 biothreat assay-relevant bacillus species.</title>
        <authorList>
            <person name="Johnson S.L."/>
            <person name="Daligault H.E."/>
            <person name="Davenport K.W."/>
            <person name="Jaissle J."/>
            <person name="Frey K.G."/>
            <person name="Ladner J.T."/>
            <person name="Broomall S.M."/>
            <person name="Bishop-Lilly K.A."/>
            <person name="Bruce D.C."/>
            <person name="Gibbons H.S."/>
            <person name="Coyne S.R."/>
            <person name="Lo C.C."/>
            <person name="Meincke L."/>
            <person name="Munk A.C."/>
            <person name="Koroleva G.I."/>
            <person name="Rosenzweig C.N."/>
            <person name="Palacios G.F."/>
            <person name="Redden C.L."/>
            <person name="Minogue T.D."/>
            <person name="Chain P.S."/>
        </authorList>
    </citation>
    <scope>NUCLEOTIDE SEQUENCE [LARGE SCALE GENOMIC DNA]</scope>
    <source>
        <strain evidence="2">ATCC 14581 / DSM 32 / JCM 2506 / NBRC 15308 / NCIMB 9376 / NCTC 10342 / NRRL B-14308 / VKM B-512</strain>
        <plasmid evidence="1 2">pBMV_2</plasmid>
    </source>
</reference>
<dbReference type="HOGENOM" id="CLU_2894635_0_0_9"/>
<dbReference type="EMBL" id="CP009921">
    <property type="protein sequence ID" value="AJI25548.1"/>
    <property type="molecule type" value="Genomic_DNA"/>
</dbReference>